<evidence type="ECO:0000256" key="2">
    <source>
        <dbReference type="ARBA" id="ARBA00022448"/>
    </source>
</evidence>
<dbReference type="SMART" id="SM00382">
    <property type="entry name" value="AAA"/>
    <property type="match status" value="1"/>
</dbReference>
<protein>
    <submittedName>
        <fullName evidence="12">ATP-binding cassette sub-family D</fullName>
    </submittedName>
</protein>
<evidence type="ECO:0000256" key="6">
    <source>
        <dbReference type="ARBA" id="ARBA00022989"/>
    </source>
</evidence>
<evidence type="ECO:0000259" key="10">
    <source>
        <dbReference type="PROSITE" id="PS50929"/>
    </source>
</evidence>
<evidence type="ECO:0000256" key="1">
    <source>
        <dbReference type="ARBA" id="ARBA00008575"/>
    </source>
</evidence>
<proteinExistence type="evidence at transcript level"/>
<dbReference type="PROSITE" id="PS50929">
    <property type="entry name" value="ABC_TM1F"/>
    <property type="match status" value="1"/>
</dbReference>
<dbReference type="AlphaFoldDB" id="A0A3Q8UC61"/>
<dbReference type="PANTHER" id="PTHR11384:SF67">
    <property type="entry name" value="ATP-BINDING CASSETTE SUB-FAMILY D MEMBER 1"/>
    <property type="match status" value="1"/>
</dbReference>
<dbReference type="PANTHER" id="PTHR11384">
    <property type="entry name" value="ATP-BINDING CASSETTE, SUB-FAMILY D MEMBER"/>
    <property type="match status" value="1"/>
</dbReference>
<keyword evidence="7 8" id="KW-0472">Membrane</keyword>
<dbReference type="GO" id="GO:0006635">
    <property type="term" value="P:fatty acid beta-oxidation"/>
    <property type="evidence" value="ECO:0007669"/>
    <property type="project" value="TreeGrafter"/>
</dbReference>
<dbReference type="GO" id="GO:0140359">
    <property type="term" value="F:ABC-type transporter activity"/>
    <property type="evidence" value="ECO:0007669"/>
    <property type="project" value="InterPro"/>
</dbReference>
<dbReference type="GO" id="GO:0005324">
    <property type="term" value="F:long-chain fatty acid transmembrane transporter activity"/>
    <property type="evidence" value="ECO:0007669"/>
    <property type="project" value="TreeGrafter"/>
</dbReference>
<dbReference type="GO" id="GO:0007031">
    <property type="term" value="P:peroxisome organization"/>
    <property type="evidence" value="ECO:0007669"/>
    <property type="project" value="TreeGrafter"/>
</dbReference>
<reference evidence="12" key="1">
    <citation type="journal article" date="2018" name="Genome Biol. Evol.">
        <title>Nephromyces encodes a urate metabolism pathway and predicted peroxisomes, demonstrating these are not ancient losses of apicomplexans.</title>
        <authorList>
            <person name="Paight C."/>
            <person name="Slamovits C.H."/>
            <person name="Saffo M.B."/>
            <person name="Lane C.E."/>
        </authorList>
    </citation>
    <scope>NUCLEOTIDE SEQUENCE</scope>
    <source>
        <strain evidence="11">Neph412</strain>
        <strain evidence="12">Neph413</strain>
    </source>
</reference>
<dbReference type="InterPro" id="IPR003439">
    <property type="entry name" value="ABC_transporter-like_ATP-bd"/>
</dbReference>
<dbReference type="SUPFAM" id="SSF52540">
    <property type="entry name" value="P-loop containing nucleoside triphosphate hydrolases"/>
    <property type="match status" value="1"/>
</dbReference>
<dbReference type="EMBL" id="MK266181">
    <property type="protein sequence ID" value="AZL94684.1"/>
    <property type="molecule type" value="mRNA"/>
</dbReference>
<dbReference type="GO" id="GO:0042760">
    <property type="term" value="P:very long-chain fatty acid catabolic process"/>
    <property type="evidence" value="ECO:0007669"/>
    <property type="project" value="TreeGrafter"/>
</dbReference>
<evidence type="ECO:0000256" key="3">
    <source>
        <dbReference type="ARBA" id="ARBA00022692"/>
    </source>
</evidence>
<dbReference type="GO" id="GO:0015910">
    <property type="term" value="P:long-chain fatty acid import into peroxisome"/>
    <property type="evidence" value="ECO:0007669"/>
    <property type="project" value="TreeGrafter"/>
</dbReference>
<name>A0A3Q8UC61_9APIC</name>
<dbReference type="Gene3D" id="3.40.50.300">
    <property type="entry name" value="P-loop containing nucleotide triphosphate hydrolases"/>
    <property type="match status" value="1"/>
</dbReference>
<dbReference type="Gene3D" id="1.20.1560.10">
    <property type="entry name" value="ABC transporter type 1, transmembrane domain"/>
    <property type="match status" value="1"/>
</dbReference>
<keyword evidence="4" id="KW-0547">Nucleotide-binding</keyword>
<keyword evidence="2" id="KW-0813">Transport</keyword>
<dbReference type="InterPro" id="IPR050835">
    <property type="entry name" value="ABC_transporter_sub-D"/>
</dbReference>
<dbReference type="SUPFAM" id="SSF90123">
    <property type="entry name" value="ABC transporter transmembrane region"/>
    <property type="match status" value="1"/>
</dbReference>
<keyword evidence="5 12" id="KW-0067">ATP-binding</keyword>
<evidence type="ECO:0000259" key="9">
    <source>
        <dbReference type="PROSITE" id="PS50893"/>
    </source>
</evidence>
<dbReference type="GO" id="GO:0005524">
    <property type="term" value="F:ATP binding"/>
    <property type="evidence" value="ECO:0007669"/>
    <property type="project" value="UniProtKB-KW"/>
</dbReference>
<evidence type="ECO:0000256" key="8">
    <source>
        <dbReference type="SAM" id="Phobius"/>
    </source>
</evidence>
<evidence type="ECO:0000256" key="4">
    <source>
        <dbReference type="ARBA" id="ARBA00022741"/>
    </source>
</evidence>
<organism evidence="12">
    <name type="scientific">Nephromyces sp. MMRI</name>
    <dbReference type="NCBI Taxonomy" id="2496275"/>
    <lineage>
        <taxon>Eukaryota</taxon>
        <taxon>Sar</taxon>
        <taxon>Alveolata</taxon>
        <taxon>Apicomplexa</taxon>
        <taxon>Aconoidasida</taxon>
        <taxon>Nephromycida</taxon>
        <taxon>Nephromyces</taxon>
    </lineage>
</organism>
<dbReference type="Pfam" id="PF00005">
    <property type="entry name" value="ABC_tran"/>
    <property type="match status" value="1"/>
</dbReference>
<dbReference type="GO" id="GO:0005778">
    <property type="term" value="C:peroxisomal membrane"/>
    <property type="evidence" value="ECO:0007669"/>
    <property type="project" value="TreeGrafter"/>
</dbReference>
<dbReference type="Pfam" id="PF06472">
    <property type="entry name" value="ABC_membrane_2"/>
    <property type="match status" value="1"/>
</dbReference>
<dbReference type="InterPro" id="IPR003593">
    <property type="entry name" value="AAA+_ATPase"/>
</dbReference>
<evidence type="ECO:0000256" key="5">
    <source>
        <dbReference type="ARBA" id="ARBA00022840"/>
    </source>
</evidence>
<accession>A0A3Q8UC61</accession>
<feature type="transmembrane region" description="Helical" evidence="8">
    <location>
        <begin position="359"/>
        <end position="377"/>
    </location>
</feature>
<evidence type="ECO:0000256" key="7">
    <source>
        <dbReference type="ARBA" id="ARBA00023136"/>
    </source>
</evidence>
<feature type="transmembrane region" description="Helical" evidence="8">
    <location>
        <begin position="450"/>
        <end position="469"/>
    </location>
</feature>
<dbReference type="CDD" id="cd03223">
    <property type="entry name" value="ABCD_peroxisomal_ALDP"/>
    <property type="match status" value="1"/>
</dbReference>
<dbReference type="EMBL" id="MK266182">
    <property type="protein sequence ID" value="AZL94685.1"/>
    <property type="molecule type" value="mRNA"/>
</dbReference>
<dbReference type="InterPro" id="IPR011527">
    <property type="entry name" value="ABC1_TM_dom"/>
</dbReference>
<dbReference type="PROSITE" id="PS50893">
    <property type="entry name" value="ABC_TRANSPORTER_2"/>
    <property type="match status" value="1"/>
</dbReference>
<sequence>MSYQRGLYAAFTHPAVQKYLSPRIQEWIYENLFVMQQSKWKNRHSIKTYAKRIIVIVAILYALKKYSKKKKISFQITKWLDMVSSQLKSYFKTPALKHKISNLVNISKTMFMKSRDESTNAFLISEVAKDLNDKEDETAEAVIKNSLSELSFILVQEDHSEKLAAVPSTGPFCKNTKFKEILSQYSNFLKNGLLHKGFLLWKLAAPQWNGPVTVSVAYLVAALISRTFLSIWIASINGSIVKSIVECNANNFLKQLGILSFYSIPSSFVNAWIGFCNKSLALLLRQQLSKYFIRQYLMEMTFYQMASIDSRILHPDQRLTSDLDKWAQSLASLITDFTKPLIDILLISRSLASHMGWKGPMAIIFWYILSAGVIRLYSPGFGRLAAEEQVLEGQYRSVHSSIVKHSEEIAFYRGNAFEFQRIMQNLSRLLNHSRLVLFRKLYMGCFDGLLIKYGALIVGYITVALPVFWPKNRLIYQMNDSTSLLTQDIVRNSSLLLNLAKAIGKIVISYKELQTLGGYTHLICQLHEVLDDLQKRVYYCVDSTGELTKKSCENLGQLQESQNICFSGVPVVTPKHLTLIPSVTLEVTPKTNMFILGPNGCGKSSLFRVLGGLWPLQGGILKKPPVRDIFYIPQKPYMPHGTLRDQIIYPDDILTFQKKQKTDADLEDLLKCVQMDYLLERFSNRLDECQYWQDILSGGEKQRMAIARLCYHHPVFAILDEATNAVSADVEQELYRYCKSQGICLITISHRLALMKFHDKVLRFTSQGQFHVEKISSGNIPRYESYSSFLRVNSDSFENCISAAP</sequence>
<keyword evidence="3 8" id="KW-0812">Transmembrane</keyword>
<dbReference type="GO" id="GO:0016887">
    <property type="term" value="F:ATP hydrolysis activity"/>
    <property type="evidence" value="ECO:0007669"/>
    <property type="project" value="InterPro"/>
</dbReference>
<dbReference type="InterPro" id="IPR036640">
    <property type="entry name" value="ABC1_TM_sf"/>
</dbReference>
<dbReference type="InterPro" id="IPR027417">
    <property type="entry name" value="P-loop_NTPase"/>
</dbReference>
<comment type="similarity">
    <text evidence="1">Belongs to the ABC transporter superfamily. ABCD family. Peroxisomal fatty acyl CoA transporter (TC 3.A.1.203) subfamily.</text>
</comment>
<keyword evidence="6 8" id="KW-1133">Transmembrane helix</keyword>
<evidence type="ECO:0000313" key="12">
    <source>
        <dbReference type="EMBL" id="AZL94685.1"/>
    </source>
</evidence>
<feature type="domain" description="ABC transporter" evidence="9">
    <location>
        <begin position="559"/>
        <end position="792"/>
    </location>
</feature>
<evidence type="ECO:0000313" key="11">
    <source>
        <dbReference type="EMBL" id="AZL94684.1"/>
    </source>
</evidence>
<feature type="domain" description="ABC transmembrane type-1" evidence="10">
    <location>
        <begin position="219"/>
        <end position="451"/>
    </location>
</feature>